<dbReference type="PANTHER" id="PTHR30461:SF23">
    <property type="entry name" value="DNA RECOMBINASE-RELATED"/>
    <property type="match status" value="1"/>
</dbReference>
<dbReference type="GO" id="GO:0000150">
    <property type="term" value="F:DNA strand exchange activity"/>
    <property type="evidence" value="ECO:0007669"/>
    <property type="project" value="InterPro"/>
</dbReference>
<dbReference type="GO" id="GO:0003677">
    <property type="term" value="F:DNA binding"/>
    <property type="evidence" value="ECO:0007669"/>
    <property type="project" value="InterPro"/>
</dbReference>
<dbReference type="SMART" id="SM00857">
    <property type="entry name" value="Resolvase"/>
    <property type="match status" value="1"/>
</dbReference>
<dbReference type="CDD" id="cd00338">
    <property type="entry name" value="Ser_Recombinase"/>
    <property type="match status" value="1"/>
</dbReference>
<gene>
    <name evidence="3" type="ORF">DCG65_05475</name>
</gene>
<dbReference type="Pfam" id="PF13408">
    <property type="entry name" value="Zn_ribbon_recom"/>
    <property type="match status" value="1"/>
</dbReference>
<dbReference type="AlphaFoldDB" id="A0A3B9L0H3"/>
<dbReference type="PANTHER" id="PTHR30461">
    <property type="entry name" value="DNA-INVERTASE FROM LAMBDOID PROPHAGE"/>
    <property type="match status" value="1"/>
</dbReference>
<dbReference type="InterPro" id="IPR011109">
    <property type="entry name" value="DNA_bind_recombinase_dom"/>
</dbReference>
<dbReference type="InterPro" id="IPR038109">
    <property type="entry name" value="DNA_bind_recomb_sf"/>
</dbReference>
<reference evidence="3 4" key="1">
    <citation type="journal article" date="2018" name="Nat. Biotechnol.">
        <title>A standardized bacterial taxonomy based on genome phylogeny substantially revises the tree of life.</title>
        <authorList>
            <person name="Parks D.H."/>
            <person name="Chuvochina M."/>
            <person name="Waite D.W."/>
            <person name="Rinke C."/>
            <person name="Skarshewski A."/>
            <person name="Chaumeil P.A."/>
            <person name="Hugenholtz P."/>
        </authorList>
    </citation>
    <scope>NUCLEOTIDE SEQUENCE [LARGE SCALE GENOMIC DNA]</scope>
    <source>
        <strain evidence="3">UBA8557</strain>
    </source>
</reference>
<dbReference type="Proteomes" id="UP000259173">
    <property type="component" value="Unassembled WGS sequence"/>
</dbReference>
<accession>A0A3B9L0H3</accession>
<feature type="non-terminal residue" evidence="3">
    <location>
        <position position="539"/>
    </location>
</feature>
<dbReference type="Pfam" id="PF00239">
    <property type="entry name" value="Resolvase"/>
    <property type="match status" value="1"/>
</dbReference>
<proteinExistence type="predicted"/>
<feature type="domain" description="Resolvase/invertase-type recombinase catalytic" evidence="1">
    <location>
        <begin position="6"/>
        <end position="159"/>
    </location>
</feature>
<evidence type="ECO:0000259" key="2">
    <source>
        <dbReference type="PROSITE" id="PS51737"/>
    </source>
</evidence>
<dbReference type="SUPFAM" id="SSF53041">
    <property type="entry name" value="Resolvase-like"/>
    <property type="match status" value="1"/>
</dbReference>
<dbReference type="InterPro" id="IPR025827">
    <property type="entry name" value="Zn_ribbon_recom_dom"/>
</dbReference>
<dbReference type="Gene3D" id="3.40.50.1390">
    <property type="entry name" value="Resolvase, N-terminal catalytic domain"/>
    <property type="match status" value="1"/>
</dbReference>
<dbReference type="InterPro" id="IPR036162">
    <property type="entry name" value="Resolvase-like_N_sf"/>
</dbReference>
<dbReference type="Gene3D" id="3.90.1750.20">
    <property type="entry name" value="Putative Large Serine Recombinase, Chain B, Domain 2"/>
    <property type="match status" value="1"/>
</dbReference>
<evidence type="ECO:0008006" key="5">
    <source>
        <dbReference type="Google" id="ProtNLM"/>
    </source>
</evidence>
<evidence type="ECO:0000313" key="3">
    <source>
        <dbReference type="EMBL" id="HAE93989.1"/>
    </source>
</evidence>
<organism evidence="3 4">
    <name type="scientific">Hyphomonas atlantica</name>
    <dbReference type="NCBI Taxonomy" id="1280948"/>
    <lineage>
        <taxon>Bacteria</taxon>
        <taxon>Pseudomonadati</taxon>
        <taxon>Pseudomonadota</taxon>
        <taxon>Alphaproteobacteria</taxon>
        <taxon>Hyphomonadales</taxon>
        <taxon>Hyphomonadaceae</taxon>
        <taxon>Hyphomonas</taxon>
    </lineage>
</organism>
<evidence type="ECO:0000259" key="1">
    <source>
        <dbReference type="PROSITE" id="PS51736"/>
    </source>
</evidence>
<protein>
    <recommendedName>
        <fullName evidence="5">Recombinase family protein</fullName>
    </recommendedName>
</protein>
<name>A0A3B9L0H3_9PROT</name>
<dbReference type="PROSITE" id="PS51737">
    <property type="entry name" value="RECOMBINASE_DNA_BIND"/>
    <property type="match status" value="1"/>
</dbReference>
<dbReference type="InterPro" id="IPR006119">
    <property type="entry name" value="Resolv_N"/>
</dbReference>
<feature type="domain" description="Recombinase" evidence="2">
    <location>
        <begin position="163"/>
        <end position="291"/>
    </location>
</feature>
<sequence>MKQELRAFGYVRVSVDEEGGGNNASIASQVEAIEAHAAREGIEIVEIFREPNVSGHKLARKEFDRMIDAATSPERPVHQVIVYNLTRFSRRLMTQIVSEHRLTQAQVQLISVTENFSQDANGTMMRNLFAVMNEKVVLDASTFTKKDRRQNAKNGFWNGGPIPFGYQSVTAKIDGNKERKKLAIVQDEAEIVQMIFDLAQHGLTGQPMGTRSIAKYLNANGYTLRGGKFLHGNVDGILTREHYAGSYRDRTANDQGIRPTDAEAIVVPCPVIIPPDIVAAVAAKRAKAAPRVTPPRVTNGPTLLTGIAKCGSPGCDAGMTIRTGKGGRYRYYTCNTRASAGACACDTRAIRDDTLDPLVIDTLMTRILQPERLTVLLAHVLEKSDDAMQKRKADLKRIHKARIEAEKRVRNLYDLIEEGLESARDRQFAQRLSERKQKVAELEARERSLTAQLGGTTPSITMEVVERFGRTLADRIRNGDPALTRTWVRLFVDQVTVSNDEIVIRGTKRALEAALVHGEKSGIPVVPSFDLKWCPEEAS</sequence>
<dbReference type="EMBL" id="DMBR01000163">
    <property type="protein sequence ID" value="HAE93989.1"/>
    <property type="molecule type" value="Genomic_DNA"/>
</dbReference>
<dbReference type="Pfam" id="PF07508">
    <property type="entry name" value="Recombinase"/>
    <property type="match status" value="1"/>
</dbReference>
<dbReference type="PROSITE" id="PS51736">
    <property type="entry name" value="RECOMBINASES_3"/>
    <property type="match status" value="1"/>
</dbReference>
<comment type="caution">
    <text evidence="3">The sequence shown here is derived from an EMBL/GenBank/DDBJ whole genome shotgun (WGS) entry which is preliminary data.</text>
</comment>
<evidence type="ECO:0000313" key="4">
    <source>
        <dbReference type="Proteomes" id="UP000259173"/>
    </source>
</evidence>
<dbReference type="InterPro" id="IPR050639">
    <property type="entry name" value="SSR_resolvase"/>
</dbReference>